<evidence type="ECO:0000256" key="4">
    <source>
        <dbReference type="ARBA" id="ARBA00023014"/>
    </source>
</evidence>
<keyword evidence="1" id="KW-0001">2Fe-2S</keyword>
<dbReference type="OrthoDB" id="147178at2"/>
<dbReference type="RefSeq" id="WP_043122608.1">
    <property type="nucleotide sequence ID" value="NZ_JTDL01000098.1"/>
</dbReference>
<protein>
    <submittedName>
        <fullName evidence="7">2Fe-2S ferredoxin</fullName>
    </submittedName>
</protein>
<evidence type="ECO:0000256" key="2">
    <source>
        <dbReference type="ARBA" id="ARBA00022723"/>
    </source>
</evidence>
<keyword evidence="3" id="KW-0408">Iron</keyword>
<comment type="caution">
    <text evidence="7">The sequence shown here is derived from an EMBL/GenBank/DDBJ whole genome shotgun (WGS) entry which is preliminary data.</text>
</comment>
<dbReference type="Gene3D" id="2.102.10.10">
    <property type="entry name" value="Rieske [2Fe-2S] iron-sulphur domain"/>
    <property type="match status" value="1"/>
</dbReference>
<keyword evidence="4" id="KW-0411">Iron-sulfur</keyword>
<dbReference type="GO" id="GO:0046872">
    <property type="term" value="F:metal ion binding"/>
    <property type="evidence" value="ECO:0007669"/>
    <property type="project" value="UniProtKB-KW"/>
</dbReference>
<dbReference type="GO" id="GO:0004497">
    <property type="term" value="F:monooxygenase activity"/>
    <property type="evidence" value="ECO:0007669"/>
    <property type="project" value="UniProtKB-ARBA"/>
</dbReference>
<dbReference type="PROSITE" id="PS51296">
    <property type="entry name" value="RIESKE"/>
    <property type="match status" value="1"/>
</dbReference>
<accession>A0A0B2AJQ1</accession>
<dbReference type="PANTHER" id="PTHR21496">
    <property type="entry name" value="FERREDOXIN-RELATED"/>
    <property type="match status" value="1"/>
</dbReference>
<evidence type="ECO:0000313" key="8">
    <source>
        <dbReference type="Proteomes" id="UP000030982"/>
    </source>
</evidence>
<dbReference type="STRING" id="1338436.LK10_09225"/>
<evidence type="ECO:0000256" key="3">
    <source>
        <dbReference type="ARBA" id="ARBA00023004"/>
    </source>
</evidence>
<organism evidence="7 8">
    <name type="scientific">Sinomonas humi</name>
    <dbReference type="NCBI Taxonomy" id="1338436"/>
    <lineage>
        <taxon>Bacteria</taxon>
        <taxon>Bacillati</taxon>
        <taxon>Actinomycetota</taxon>
        <taxon>Actinomycetes</taxon>
        <taxon>Micrococcales</taxon>
        <taxon>Micrococcaceae</taxon>
        <taxon>Sinomonas</taxon>
    </lineage>
</organism>
<keyword evidence="2" id="KW-0479">Metal-binding</keyword>
<feature type="region of interest" description="Disordered" evidence="5">
    <location>
        <begin position="1"/>
        <end position="26"/>
    </location>
</feature>
<proteinExistence type="predicted"/>
<dbReference type="Pfam" id="PF00355">
    <property type="entry name" value="Rieske"/>
    <property type="match status" value="1"/>
</dbReference>
<dbReference type="SUPFAM" id="SSF50022">
    <property type="entry name" value="ISP domain"/>
    <property type="match status" value="1"/>
</dbReference>
<feature type="domain" description="Rieske" evidence="6">
    <location>
        <begin position="18"/>
        <end position="105"/>
    </location>
</feature>
<dbReference type="PANTHER" id="PTHR21496:SF23">
    <property type="entry name" value="3-PHENYLPROPIONATE_CINNAMIC ACID DIOXYGENASE FERREDOXIN SUBUNIT"/>
    <property type="match status" value="1"/>
</dbReference>
<reference evidence="7 8" key="1">
    <citation type="submission" date="2014-09" db="EMBL/GenBank/DDBJ databases">
        <title>Genome sequence of Sinomonas sp. MUSC 117.</title>
        <authorList>
            <person name="Lee L.-H."/>
        </authorList>
    </citation>
    <scope>NUCLEOTIDE SEQUENCE [LARGE SCALE GENOMIC DNA]</scope>
    <source>
        <strain evidence="7 8">MUSC 117</strain>
    </source>
</reference>
<evidence type="ECO:0000259" key="6">
    <source>
        <dbReference type="PROSITE" id="PS51296"/>
    </source>
</evidence>
<dbReference type="InterPro" id="IPR036922">
    <property type="entry name" value="Rieske_2Fe-2S_sf"/>
</dbReference>
<evidence type="ECO:0000313" key="7">
    <source>
        <dbReference type="EMBL" id="KHL03571.1"/>
    </source>
</evidence>
<dbReference type="Proteomes" id="UP000030982">
    <property type="component" value="Unassembled WGS sequence"/>
</dbReference>
<sequence>MSEGIDVGSPDEIEEGTAKVVEPEDSGVDEPIAVFHTESGCFFALNDTCTHEEASLAEGWIEGDTVECPLHSSSFDLRTGKVLCLPATVDEPTHKVTVENGRVVLYPGVPADDAARTAD</sequence>
<dbReference type="InterPro" id="IPR017941">
    <property type="entry name" value="Rieske_2Fe-2S"/>
</dbReference>
<dbReference type="EMBL" id="JTDL01000098">
    <property type="protein sequence ID" value="KHL03571.1"/>
    <property type="molecule type" value="Genomic_DNA"/>
</dbReference>
<keyword evidence="8" id="KW-1185">Reference proteome</keyword>
<dbReference type="AlphaFoldDB" id="A0A0B2AJQ1"/>
<dbReference type="GO" id="GO:0016705">
    <property type="term" value="F:oxidoreductase activity, acting on paired donors, with incorporation or reduction of molecular oxygen"/>
    <property type="evidence" value="ECO:0007669"/>
    <property type="project" value="UniProtKB-ARBA"/>
</dbReference>
<gene>
    <name evidence="7" type="ORF">LK10_09225</name>
</gene>
<evidence type="ECO:0000256" key="5">
    <source>
        <dbReference type="SAM" id="MobiDB-lite"/>
    </source>
</evidence>
<evidence type="ECO:0000256" key="1">
    <source>
        <dbReference type="ARBA" id="ARBA00022714"/>
    </source>
</evidence>
<name>A0A0B2AJQ1_9MICC</name>
<dbReference type="CDD" id="cd03528">
    <property type="entry name" value="Rieske_RO_ferredoxin"/>
    <property type="match status" value="1"/>
</dbReference>
<dbReference type="GO" id="GO:0051537">
    <property type="term" value="F:2 iron, 2 sulfur cluster binding"/>
    <property type="evidence" value="ECO:0007669"/>
    <property type="project" value="UniProtKB-KW"/>
</dbReference>